<keyword evidence="3" id="KW-1185">Reference proteome</keyword>
<sequence>MSTEEILKALSLEKIEADVRSYYKVEGSFGKNVRVEKIGSGQGFVSEVLLFYPDWTEEGKVPEYFAIKFLSARANGSSKFDEVLVSSEPSGAEILRAKLHNTEVEVLKWLSKCSDLPVTKIISANEMVAGKGPGYFLMKHIKGSPNLHMCDNISESALNQVMRTLAKIQVIGMDVPEEVVAQNSRDYFNSIAKIIYEDKTVENFCRMLEKTASPIWPESTSELIKRFKPIAPNFLRFSDDVGSSLKMKKVLCHGDVWMCNMLWNAEDAASWKLEALIDFQAAHFGCPGIDLVRLFCGVLSGEERRARANEYIERFYEFLREELGDDSRLPYSLEQLRESYHRQFALAAFIVCGSIAVVGEMIVEKSDDPKVAKEVLFEKQKCLIEDIVKEMDRSLTIMHSEQKQ</sequence>
<dbReference type="InterPro" id="IPR015897">
    <property type="entry name" value="CHK_kinase-like"/>
</dbReference>
<gene>
    <name evidence="2" type="ORF">CAUJ_LOCUS13510</name>
</gene>
<dbReference type="InterPro" id="IPR052961">
    <property type="entry name" value="Oxido-Kinase-like_Enzymes"/>
</dbReference>
<dbReference type="Gene3D" id="3.90.1200.10">
    <property type="match status" value="1"/>
</dbReference>
<dbReference type="Pfam" id="PF07914">
    <property type="entry name" value="DUF1679"/>
    <property type="match status" value="1"/>
</dbReference>
<proteinExistence type="predicted"/>
<dbReference type="InterPro" id="IPR011009">
    <property type="entry name" value="Kinase-like_dom_sf"/>
</dbReference>
<protein>
    <recommendedName>
        <fullName evidence="1">CHK kinase-like domain-containing protein</fullName>
    </recommendedName>
</protein>
<feature type="domain" description="CHK kinase-like" evidence="1">
    <location>
        <begin position="136"/>
        <end position="325"/>
    </location>
</feature>
<dbReference type="SMART" id="SM00587">
    <property type="entry name" value="CHK"/>
    <property type="match status" value="1"/>
</dbReference>
<organism evidence="2 3">
    <name type="scientific">Caenorhabditis auriculariae</name>
    <dbReference type="NCBI Taxonomy" id="2777116"/>
    <lineage>
        <taxon>Eukaryota</taxon>
        <taxon>Metazoa</taxon>
        <taxon>Ecdysozoa</taxon>
        <taxon>Nematoda</taxon>
        <taxon>Chromadorea</taxon>
        <taxon>Rhabditida</taxon>
        <taxon>Rhabditina</taxon>
        <taxon>Rhabditomorpha</taxon>
        <taxon>Rhabditoidea</taxon>
        <taxon>Rhabditidae</taxon>
        <taxon>Peloderinae</taxon>
        <taxon>Caenorhabditis</taxon>
    </lineage>
</organism>
<name>A0A8S1HTU4_9PELO</name>
<dbReference type="SUPFAM" id="SSF56112">
    <property type="entry name" value="Protein kinase-like (PK-like)"/>
    <property type="match status" value="1"/>
</dbReference>
<evidence type="ECO:0000313" key="2">
    <source>
        <dbReference type="EMBL" id="CAD6197601.1"/>
    </source>
</evidence>
<dbReference type="PANTHER" id="PTHR23020">
    <property type="entry name" value="UNCHARACTERIZED NUCLEAR HORMONE RECEPTOR-RELATED"/>
    <property type="match status" value="1"/>
</dbReference>
<dbReference type="AlphaFoldDB" id="A0A8S1HTU4"/>
<dbReference type="PANTHER" id="PTHR23020:SF18">
    <property type="entry name" value="CHK KINASE-LIKE DOMAIN-CONTAINING PROTEIN"/>
    <property type="match status" value="1"/>
</dbReference>
<evidence type="ECO:0000313" key="3">
    <source>
        <dbReference type="Proteomes" id="UP000835052"/>
    </source>
</evidence>
<dbReference type="EMBL" id="CAJGYM010000099">
    <property type="protein sequence ID" value="CAD6197601.1"/>
    <property type="molecule type" value="Genomic_DNA"/>
</dbReference>
<comment type="caution">
    <text evidence="2">The sequence shown here is derived from an EMBL/GenBank/DDBJ whole genome shotgun (WGS) entry which is preliminary data.</text>
</comment>
<evidence type="ECO:0000259" key="1">
    <source>
        <dbReference type="SMART" id="SM00587"/>
    </source>
</evidence>
<dbReference type="Proteomes" id="UP000835052">
    <property type="component" value="Unassembled WGS sequence"/>
</dbReference>
<dbReference type="OrthoDB" id="5777157at2759"/>
<reference evidence="2" key="1">
    <citation type="submission" date="2020-10" db="EMBL/GenBank/DDBJ databases">
        <authorList>
            <person name="Kikuchi T."/>
        </authorList>
    </citation>
    <scope>NUCLEOTIDE SEQUENCE</scope>
    <source>
        <strain evidence="2">NKZ352</strain>
    </source>
</reference>
<accession>A0A8S1HTU4</accession>
<dbReference type="InterPro" id="IPR012877">
    <property type="entry name" value="Dhs-27"/>
</dbReference>